<name>A0A8X6PC14_NEPPI</name>
<evidence type="ECO:0000313" key="2">
    <source>
        <dbReference type="Proteomes" id="UP000887013"/>
    </source>
</evidence>
<dbReference type="EMBL" id="BMAW01068131">
    <property type="protein sequence ID" value="GFT62888.1"/>
    <property type="molecule type" value="Genomic_DNA"/>
</dbReference>
<sequence length="118" mass="12783">MTPSSTLTSSTFHVHSFSLTPSRAGATPKLRCTCRGRGAMSSTGSGATIEFPRPLHKYSEARAFFSLLSAALNRFRVLPECLLPPREKVLLIGHSAPSFLIGMGKTRAKLRAISHRSV</sequence>
<accession>A0A8X6PC14</accession>
<comment type="caution">
    <text evidence="1">The sequence shown here is derived from an EMBL/GenBank/DDBJ whole genome shotgun (WGS) entry which is preliminary data.</text>
</comment>
<gene>
    <name evidence="1" type="ORF">NPIL_556951</name>
</gene>
<keyword evidence="2" id="KW-1185">Reference proteome</keyword>
<organism evidence="1 2">
    <name type="scientific">Nephila pilipes</name>
    <name type="common">Giant wood spider</name>
    <name type="synonym">Nephila maculata</name>
    <dbReference type="NCBI Taxonomy" id="299642"/>
    <lineage>
        <taxon>Eukaryota</taxon>
        <taxon>Metazoa</taxon>
        <taxon>Ecdysozoa</taxon>
        <taxon>Arthropoda</taxon>
        <taxon>Chelicerata</taxon>
        <taxon>Arachnida</taxon>
        <taxon>Araneae</taxon>
        <taxon>Araneomorphae</taxon>
        <taxon>Entelegynae</taxon>
        <taxon>Araneoidea</taxon>
        <taxon>Nephilidae</taxon>
        <taxon>Nephila</taxon>
    </lineage>
</organism>
<evidence type="ECO:0000313" key="1">
    <source>
        <dbReference type="EMBL" id="GFT62888.1"/>
    </source>
</evidence>
<dbReference type="Proteomes" id="UP000887013">
    <property type="component" value="Unassembled WGS sequence"/>
</dbReference>
<reference evidence="1" key="1">
    <citation type="submission" date="2020-08" db="EMBL/GenBank/DDBJ databases">
        <title>Multicomponent nature underlies the extraordinary mechanical properties of spider dragline silk.</title>
        <authorList>
            <person name="Kono N."/>
            <person name="Nakamura H."/>
            <person name="Mori M."/>
            <person name="Yoshida Y."/>
            <person name="Ohtoshi R."/>
            <person name="Malay A.D."/>
            <person name="Moran D.A.P."/>
            <person name="Tomita M."/>
            <person name="Numata K."/>
            <person name="Arakawa K."/>
        </authorList>
    </citation>
    <scope>NUCLEOTIDE SEQUENCE</scope>
</reference>
<protein>
    <submittedName>
        <fullName evidence="1">Uncharacterized protein</fullName>
    </submittedName>
</protein>
<dbReference type="AlphaFoldDB" id="A0A8X6PC14"/>
<proteinExistence type="predicted"/>